<dbReference type="OrthoDB" id="9795827at2"/>
<accession>A0A0F6VZQ5</accession>
<feature type="chain" id="PRO_5002511456" description="Haem-binding uptake Tiki superfamily ChaN domain-containing protein" evidence="1">
    <location>
        <begin position="24"/>
        <end position="295"/>
    </location>
</feature>
<keyword evidence="1" id="KW-0732">Signal</keyword>
<gene>
    <name evidence="3" type="ORF">DB32_000930</name>
</gene>
<protein>
    <recommendedName>
        <fullName evidence="2">Haem-binding uptake Tiki superfamily ChaN domain-containing protein</fullName>
    </recommendedName>
</protein>
<dbReference type="Proteomes" id="UP000034883">
    <property type="component" value="Chromosome"/>
</dbReference>
<dbReference type="PIRSF" id="PIRSF020419">
    <property type="entry name" value="Fe_uptake_reg_CjrA_prd"/>
    <property type="match status" value="1"/>
</dbReference>
<dbReference type="InterPro" id="IPR016773">
    <property type="entry name" value="Fe3_uptake_reg_CjrA_prd"/>
</dbReference>
<dbReference type="AlphaFoldDB" id="A0A0F6VZQ5"/>
<dbReference type="STRING" id="927083.DB32_000930"/>
<sequence>MIARALFAASAALVLLACGGAPAATERTTPQPSRPIDAPIVDVRTGARMTLEELAIALDDARVVYVGERHDAPADHEAQRAIIAALLARGGSLAIGMEMFQRPFQAPLDAYVARSIDEAEMLRATEWQERWNMDFALYRPILELARDAGAPVIALNARRELTRTIAREGDAALTPELRAELPAEMVTDDAAHRAMIMEAFGEHPGMEPAMLERFYLAQLVWDETMAERVASTLASEGAPARMVVLAGRVHVQGGLGIPRRAARRGAAPYRVVMPLLEEELGDAAELCDYAFVVTE</sequence>
<dbReference type="SUPFAM" id="SSF159501">
    <property type="entry name" value="EreA/ChaN-like"/>
    <property type="match status" value="1"/>
</dbReference>
<dbReference type="Gene3D" id="3.40.50.11550">
    <property type="match status" value="1"/>
</dbReference>
<proteinExistence type="predicted"/>
<evidence type="ECO:0000313" key="4">
    <source>
        <dbReference type="Proteomes" id="UP000034883"/>
    </source>
</evidence>
<feature type="signal peptide" evidence="1">
    <location>
        <begin position="1"/>
        <end position="23"/>
    </location>
</feature>
<feature type="domain" description="Haem-binding uptake Tiki superfamily ChaN" evidence="2">
    <location>
        <begin position="57"/>
        <end position="260"/>
    </location>
</feature>
<evidence type="ECO:0000256" key="1">
    <source>
        <dbReference type="SAM" id="SignalP"/>
    </source>
</evidence>
<organism evidence="3 4">
    <name type="scientific">Sandaracinus amylolyticus</name>
    <dbReference type="NCBI Taxonomy" id="927083"/>
    <lineage>
        <taxon>Bacteria</taxon>
        <taxon>Pseudomonadati</taxon>
        <taxon>Myxococcota</taxon>
        <taxon>Polyangia</taxon>
        <taxon>Polyangiales</taxon>
        <taxon>Sandaracinaceae</taxon>
        <taxon>Sandaracinus</taxon>
    </lineage>
</organism>
<dbReference type="Pfam" id="PF04187">
    <property type="entry name" value="Cofac_haem_bdg"/>
    <property type="match status" value="1"/>
</dbReference>
<dbReference type="EMBL" id="CP011125">
    <property type="protein sequence ID" value="AKF03781.1"/>
    <property type="molecule type" value="Genomic_DNA"/>
</dbReference>
<dbReference type="KEGG" id="samy:DB32_000930"/>
<dbReference type="InterPro" id="IPR007314">
    <property type="entry name" value="Cofac_haem-bd_dom"/>
</dbReference>
<keyword evidence="4" id="KW-1185">Reference proteome</keyword>
<reference evidence="3 4" key="1">
    <citation type="submission" date="2015-03" db="EMBL/GenBank/DDBJ databases">
        <title>Genome assembly of Sandaracinus amylolyticus DSM 53668.</title>
        <authorList>
            <person name="Sharma G."/>
            <person name="Subramanian S."/>
        </authorList>
    </citation>
    <scope>NUCLEOTIDE SEQUENCE [LARGE SCALE GENOMIC DNA]</scope>
    <source>
        <strain evidence="3 4">DSM 53668</strain>
    </source>
</reference>
<dbReference type="RefSeq" id="WP_053231204.1">
    <property type="nucleotide sequence ID" value="NZ_CP011125.1"/>
</dbReference>
<name>A0A0F6VZQ5_9BACT</name>
<evidence type="ECO:0000313" key="3">
    <source>
        <dbReference type="EMBL" id="AKF03781.1"/>
    </source>
</evidence>
<dbReference type="CDD" id="cd14727">
    <property type="entry name" value="ChanN-like"/>
    <property type="match status" value="1"/>
</dbReference>
<evidence type="ECO:0000259" key="2">
    <source>
        <dbReference type="Pfam" id="PF04187"/>
    </source>
</evidence>
<dbReference type="PROSITE" id="PS51257">
    <property type="entry name" value="PROKAR_LIPOPROTEIN"/>
    <property type="match status" value="1"/>
</dbReference>